<dbReference type="HOGENOM" id="CLU_006410_2_1_1"/>
<evidence type="ECO:0008006" key="4">
    <source>
        <dbReference type="Google" id="ProtNLM"/>
    </source>
</evidence>
<name>A0A0C9T2K2_PAXIN</name>
<dbReference type="EMBL" id="KN819426">
    <property type="protein sequence ID" value="KIJ09915.1"/>
    <property type="molecule type" value="Genomic_DNA"/>
</dbReference>
<reference evidence="3" key="2">
    <citation type="submission" date="2015-01" db="EMBL/GenBank/DDBJ databases">
        <title>Evolutionary Origins and Diversification of the Mycorrhizal Mutualists.</title>
        <authorList>
            <consortium name="DOE Joint Genome Institute"/>
            <consortium name="Mycorrhizal Genomics Consortium"/>
            <person name="Kohler A."/>
            <person name="Kuo A."/>
            <person name="Nagy L.G."/>
            <person name="Floudas D."/>
            <person name="Copeland A."/>
            <person name="Barry K.W."/>
            <person name="Cichocki N."/>
            <person name="Veneault-Fourrey C."/>
            <person name="LaButti K."/>
            <person name="Lindquist E.A."/>
            <person name="Lipzen A."/>
            <person name="Lundell T."/>
            <person name="Morin E."/>
            <person name="Murat C."/>
            <person name="Riley R."/>
            <person name="Ohm R."/>
            <person name="Sun H."/>
            <person name="Tunlid A."/>
            <person name="Henrissat B."/>
            <person name="Grigoriev I.V."/>
            <person name="Hibbett D.S."/>
            <person name="Martin F."/>
        </authorList>
    </citation>
    <scope>NUCLEOTIDE SEQUENCE [LARGE SCALE GENOMIC DNA]</scope>
    <source>
        <strain evidence="3">ATCC 200175</strain>
    </source>
</reference>
<protein>
    <recommendedName>
        <fullName evidence="4">Fungal-type protein kinase domain-containing protein</fullName>
    </recommendedName>
</protein>
<feature type="region of interest" description="Disordered" evidence="1">
    <location>
        <begin position="68"/>
        <end position="93"/>
    </location>
</feature>
<evidence type="ECO:0000313" key="2">
    <source>
        <dbReference type="EMBL" id="KIJ09915.1"/>
    </source>
</evidence>
<dbReference type="Proteomes" id="UP000053647">
    <property type="component" value="Unassembled WGS sequence"/>
</dbReference>
<evidence type="ECO:0000313" key="3">
    <source>
        <dbReference type="Proteomes" id="UP000053647"/>
    </source>
</evidence>
<sequence>MPAASFLDEFLPMNKLPNYTQISFPPTAFQDTIVTTSELDAYLPFIREMQPFSPNSWWLVDSHSTPDTKNCSQTPGTSAPISLSPGSSPTGSPLQRDTLGQITAYTSAQLSSQFHTHCFSVLVIREIAYIIRWDWEGAVVSTPIRYGEDKALTEFFSCYTQASPKLRGVNTTVNLATT</sequence>
<gene>
    <name evidence="2" type="ORF">PAXINDRAFT_17032</name>
</gene>
<accession>A0A0C9T2K2</accession>
<feature type="compositionally biased region" description="Polar residues" evidence="1">
    <location>
        <begin position="68"/>
        <end position="79"/>
    </location>
</feature>
<dbReference type="OrthoDB" id="2739948at2759"/>
<dbReference type="AlphaFoldDB" id="A0A0C9T2K2"/>
<organism evidence="2 3">
    <name type="scientific">Paxillus involutus ATCC 200175</name>
    <dbReference type="NCBI Taxonomy" id="664439"/>
    <lineage>
        <taxon>Eukaryota</taxon>
        <taxon>Fungi</taxon>
        <taxon>Dikarya</taxon>
        <taxon>Basidiomycota</taxon>
        <taxon>Agaricomycotina</taxon>
        <taxon>Agaricomycetes</taxon>
        <taxon>Agaricomycetidae</taxon>
        <taxon>Boletales</taxon>
        <taxon>Paxilineae</taxon>
        <taxon>Paxillaceae</taxon>
        <taxon>Paxillus</taxon>
    </lineage>
</organism>
<proteinExistence type="predicted"/>
<reference evidence="2 3" key="1">
    <citation type="submission" date="2014-06" db="EMBL/GenBank/DDBJ databases">
        <authorList>
            <consortium name="DOE Joint Genome Institute"/>
            <person name="Kuo A."/>
            <person name="Kohler A."/>
            <person name="Nagy L.G."/>
            <person name="Floudas D."/>
            <person name="Copeland A."/>
            <person name="Barry K.W."/>
            <person name="Cichocki N."/>
            <person name="Veneault-Fourrey C."/>
            <person name="LaButti K."/>
            <person name="Lindquist E.A."/>
            <person name="Lipzen A."/>
            <person name="Lundell T."/>
            <person name="Morin E."/>
            <person name="Murat C."/>
            <person name="Sun H."/>
            <person name="Tunlid A."/>
            <person name="Henrissat B."/>
            <person name="Grigoriev I.V."/>
            <person name="Hibbett D.S."/>
            <person name="Martin F."/>
            <person name="Nordberg H.P."/>
            <person name="Cantor M.N."/>
            <person name="Hua S.X."/>
        </authorList>
    </citation>
    <scope>NUCLEOTIDE SEQUENCE [LARGE SCALE GENOMIC DNA]</scope>
    <source>
        <strain evidence="2 3">ATCC 200175</strain>
    </source>
</reference>
<feature type="compositionally biased region" description="Low complexity" evidence="1">
    <location>
        <begin position="80"/>
        <end position="93"/>
    </location>
</feature>
<keyword evidence="3" id="KW-1185">Reference proteome</keyword>
<evidence type="ECO:0000256" key="1">
    <source>
        <dbReference type="SAM" id="MobiDB-lite"/>
    </source>
</evidence>